<reference evidence="14" key="1">
    <citation type="submission" date="2023-10" db="EMBL/GenBank/DDBJ databases">
        <title>Chromosome-level genome of the transformable northern wattle, Acacia crassicarpa.</title>
        <authorList>
            <person name="Massaro I."/>
            <person name="Sinha N.R."/>
            <person name="Poethig S."/>
            <person name="Leichty A.R."/>
        </authorList>
    </citation>
    <scope>NUCLEOTIDE SEQUENCE</scope>
    <source>
        <strain evidence="14">Acra3RX</strain>
        <tissue evidence="14">Leaf</tissue>
    </source>
</reference>
<dbReference type="PROSITE" id="PS51450">
    <property type="entry name" value="LRR"/>
    <property type="match status" value="1"/>
</dbReference>
<dbReference type="PANTHER" id="PTHR48053">
    <property type="entry name" value="LEUCINE RICH REPEAT FAMILY PROTEIN, EXPRESSED"/>
    <property type="match status" value="1"/>
</dbReference>
<protein>
    <recommendedName>
        <fullName evidence="13">Protein kinase domain-containing protein</fullName>
    </recommendedName>
</protein>
<dbReference type="Pfam" id="PF07714">
    <property type="entry name" value="PK_Tyr_Ser-Thr"/>
    <property type="match status" value="1"/>
</dbReference>
<dbReference type="PROSITE" id="PS50011">
    <property type="entry name" value="PROTEIN_KINASE_DOM"/>
    <property type="match status" value="1"/>
</dbReference>
<dbReference type="InterPro" id="IPR032675">
    <property type="entry name" value="LRR_dom_sf"/>
</dbReference>
<evidence type="ECO:0000256" key="12">
    <source>
        <dbReference type="SAM" id="SignalP"/>
    </source>
</evidence>
<comment type="caution">
    <text evidence="14">The sequence shown here is derived from an EMBL/GenBank/DDBJ whole genome shotgun (WGS) entry which is preliminary data.</text>
</comment>
<dbReference type="InterPro" id="IPR000719">
    <property type="entry name" value="Prot_kinase_dom"/>
</dbReference>
<dbReference type="FunFam" id="1.10.510.10:FF:000448">
    <property type="entry name" value="Putative LRR receptor-like serine/threonine-protein kinase"/>
    <property type="match status" value="1"/>
</dbReference>
<feature type="domain" description="Protein kinase" evidence="13">
    <location>
        <begin position="520"/>
        <end position="807"/>
    </location>
</feature>
<evidence type="ECO:0000313" key="15">
    <source>
        <dbReference type="Proteomes" id="UP001293593"/>
    </source>
</evidence>
<feature type="transmembrane region" description="Helical" evidence="11">
    <location>
        <begin position="444"/>
        <end position="468"/>
    </location>
</feature>
<dbReference type="FunFam" id="3.80.10.10:FF:000561">
    <property type="entry name" value="Probable LRR receptor-like serine/threonine-protein kinase At2g16250"/>
    <property type="match status" value="1"/>
</dbReference>
<evidence type="ECO:0000256" key="2">
    <source>
        <dbReference type="ARBA" id="ARBA00022614"/>
    </source>
</evidence>
<dbReference type="Gene3D" id="3.80.10.10">
    <property type="entry name" value="Ribonuclease Inhibitor"/>
    <property type="match status" value="2"/>
</dbReference>
<gene>
    <name evidence="14" type="ORF">QN277_005073</name>
</gene>
<evidence type="ECO:0000256" key="10">
    <source>
        <dbReference type="ARBA" id="ARBA00023170"/>
    </source>
</evidence>
<dbReference type="EMBL" id="JAWXYG010000011">
    <property type="protein sequence ID" value="KAK4258646.1"/>
    <property type="molecule type" value="Genomic_DNA"/>
</dbReference>
<evidence type="ECO:0000256" key="1">
    <source>
        <dbReference type="ARBA" id="ARBA00004479"/>
    </source>
</evidence>
<sequence length="891" mass="98241">MVDHRRNLVSLGFLFLLLFQFTFEQLEPLSSPAERLALLQLRSSLGLRCREWPIKADPCLIWNGVSCENGRVTGIYISGFRRTRLGRQNPQFSVDALANLTFLQSFNASKFLLPGPIPHWFGQKLSSLKVLDLRSCSITGAIPSTFGNLTSLTTLYLSDNNLTGIIPDSLSQLSAISVLDLSRNFLSGSLPTSFVFLGNLSLLDISSNYLSGLIPQGIGSLSKLQYLNLSNNGLTSSIPAQLGDLSNLVDLDLSDNSLYGLVPPDLMNLRSLQRMKLGNNILEGPLPENLFHTTSRLQFIELRQNDFTGALPDELWYLPRLSFVDVSSNYFTGVLPSSGSTANATTTVKGNISHNLFYGSLTPLLKRFSFIDLSSNYFEGKVLDFAVNASLVGNCLQDVSNQRTKEDCDSFYSLRGFSFHNFGQANMTRHRAAPSSGKNNRRKIILAGILGGVGLIAILVFLPALLLLCIHKRSKSNNAGTDVGAAVASGSPAPADALIELSKIGHSFSYQQLLKATGDFSDANLMKHGHTGDLFTGVLESGISVVIKRIDLHSTKNENSYVSELDLFSKVSHTRLVPLLGHCLENDNAKFLVYKHMPNGDLLNCLQNRQTIYEDGTLQSLDWITRLKISIGTAEALCYLHHECNLPFVHRDIQASSILLDDKYEVRLGSLSEACTQEGDTHQRRISRLLRLPQSSDQGPSGSSQAVCAYDVYCFGKVLLEMITGKLGISASGDAEVKEWLEQTLPYISIYDKDLATKIVDPSMVVDEDFLEEVWAVAIIARSCLNPKPSRRPQMRYVLKALENPLKVIREESYSSSARLRTTSSRGSWNASLFASWRQNSDVTVVPAASSGAFRAEEGGGELSWSRRRYLTEIVPEPSSSIQEAEKLDKY</sequence>
<feature type="signal peptide" evidence="12">
    <location>
        <begin position="1"/>
        <end position="24"/>
    </location>
</feature>
<evidence type="ECO:0000259" key="13">
    <source>
        <dbReference type="PROSITE" id="PS50011"/>
    </source>
</evidence>
<keyword evidence="5" id="KW-0677">Repeat</keyword>
<dbReference type="FunFam" id="3.80.10.10:FF:000383">
    <property type="entry name" value="Leucine-rich repeat receptor protein kinase EMS1"/>
    <property type="match status" value="1"/>
</dbReference>
<dbReference type="InterPro" id="IPR003591">
    <property type="entry name" value="Leu-rich_rpt_typical-subtyp"/>
</dbReference>
<evidence type="ECO:0000256" key="9">
    <source>
        <dbReference type="ARBA" id="ARBA00023136"/>
    </source>
</evidence>
<dbReference type="InterPro" id="IPR001611">
    <property type="entry name" value="Leu-rich_rpt"/>
</dbReference>
<evidence type="ECO:0000256" key="3">
    <source>
        <dbReference type="ARBA" id="ARBA00022692"/>
    </source>
</evidence>
<dbReference type="Proteomes" id="UP001293593">
    <property type="component" value="Unassembled WGS sequence"/>
</dbReference>
<dbReference type="PANTHER" id="PTHR48053:SF141">
    <property type="entry name" value="LEUCINE-RICH REPEAT PROTEIN KINASE FAMILY PROTEIN"/>
    <property type="match status" value="1"/>
</dbReference>
<evidence type="ECO:0000313" key="14">
    <source>
        <dbReference type="EMBL" id="KAK4258646.1"/>
    </source>
</evidence>
<evidence type="ECO:0000256" key="6">
    <source>
        <dbReference type="ARBA" id="ARBA00022741"/>
    </source>
</evidence>
<keyword evidence="2" id="KW-0433">Leucine-rich repeat</keyword>
<evidence type="ECO:0000256" key="8">
    <source>
        <dbReference type="ARBA" id="ARBA00022989"/>
    </source>
</evidence>
<dbReference type="InterPro" id="IPR051716">
    <property type="entry name" value="Plant_RL_S/T_kinase"/>
</dbReference>
<keyword evidence="8 11" id="KW-1133">Transmembrane helix</keyword>
<keyword evidence="15" id="KW-1185">Reference proteome</keyword>
<name>A0AAE1IX87_9FABA</name>
<keyword evidence="10" id="KW-0675">Receptor</keyword>
<keyword evidence="7" id="KW-0067">ATP-binding</keyword>
<dbReference type="InterPro" id="IPR011009">
    <property type="entry name" value="Kinase-like_dom_sf"/>
</dbReference>
<dbReference type="Gene3D" id="3.30.200.20">
    <property type="entry name" value="Phosphorylase Kinase, domain 1"/>
    <property type="match status" value="1"/>
</dbReference>
<dbReference type="FunFam" id="3.30.200.20:FF:000433">
    <property type="entry name" value="Predicted protein"/>
    <property type="match status" value="1"/>
</dbReference>
<evidence type="ECO:0000256" key="11">
    <source>
        <dbReference type="SAM" id="Phobius"/>
    </source>
</evidence>
<keyword evidence="3 11" id="KW-0812">Transmembrane</keyword>
<proteinExistence type="predicted"/>
<dbReference type="Pfam" id="PF08263">
    <property type="entry name" value="LRRNT_2"/>
    <property type="match status" value="1"/>
</dbReference>
<dbReference type="Pfam" id="PF00560">
    <property type="entry name" value="LRR_1"/>
    <property type="match status" value="3"/>
</dbReference>
<keyword evidence="4 12" id="KW-0732">Signal</keyword>
<keyword evidence="6" id="KW-0547">Nucleotide-binding</keyword>
<dbReference type="SMART" id="SM00369">
    <property type="entry name" value="LRR_TYP"/>
    <property type="match status" value="7"/>
</dbReference>
<dbReference type="GO" id="GO:0005524">
    <property type="term" value="F:ATP binding"/>
    <property type="evidence" value="ECO:0007669"/>
    <property type="project" value="UniProtKB-KW"/>
</dbReference>
<comment type="subcellular location">
    <subcellularLocation>
        <location evidence="1">Membrane</location>
        <topology evidence="1">Single-pass type I membrane protein</topology>
    </subcellularLocation>
</comment>
<dbReference type="GO" id="GO:0016020">
    <property type="term" value="C:membrane"/>
    <property type="evidence" value="ECO:0007669"/>
    <property type="project" value="UniProtKB-SubCell"/>
</dbReference>
<dbReference type="Pfam" id="PF13855">
    <property type="entry name" value="LRR_8"/>
    <property type="match status" value="1"/>
</dbReference>
<dbReference type="SUPFAM" id="SSF52058">
    <property type="entry name" value="L domain-like"/>
    <property type="match status" value="1"/>
</dbReference>
<dbReference type="SUPFAM" id="SSF56112">
    <property type="entry name" value="Protein kinase-like (PK-like)"/>
    <property type="match status" value="1"/>
</dbReference>
<dbReference type="Gene3D" id="1.10.510.10">
    <property type="entry name" value="Transferase(Phosphotransferase) domain 1"/>
    <property type="match status" value="1"/>
</dbReference>
<evidence type="ECO:0000256" key="7">
    <source>
        <dbReference type="ARBA" id="ARBA00022840"/>
    </source>
</evidence>
<evidence type="ECO:0000256" key="5">
    <source>
        <dbReference type="ARBA" id="ARBA00022737"/>
    </source>
</evidence>
<feature type="chain" id="PRO_5041977311" description="Protein kinase domain-containing protein" evidence="12">
    <location>
        <begin position="25"/>
        <end position="891"/>
    </location>
</feature>
<keyword evidence="9 11" id="KW-0472">Membrane</keyword>
<dbReference type="GO" id="GO:0004672">
    <property type="term" value="F:protein kinase activity"/>
    <property type="evidence" value="ECO:0007669"/>
    <property type="project" value="InterPro"/>
</dbReference>
<accession>A0AAE1IX87</accession>
<evidence type="ECO:0000256" key="4">
    <source>
        <dbReference type="ARBA" id="ARBA00022729"/>
    </source>
</evidence>
<dbReference type="InterPro" id="IPR013210">
    <property type="entry name" value="LRR_N_plant-typ"/>
</dbReference>
<dbReference type="AlphaFoldDB" id="A0AAE1IX87"/>
<dbReference type="InterPro" id="IPR001245">
    <property type="entry name" value="Ser-Thr/Tyr_kinase_cat_dom"/>
</dbReference>
<organism evidence="14 15">
    <name type="scientific">Acacia crassicarpa</name>
    <name type="common">northern wattle</name>
    <dbReference type="NCBI Taxonomy" id="499986"/>
    <lineage>
        <taxon>Eukaryota</taxon>
        <taxon>Viridiplantae</taxon>
        <taxon>Streptophyta</taxon>
        <taxon>Embryophyta</taxon>
        <taxon>Tracheophyta</taxon>
        <taxon>Spermatophyta</taxon>
        <taxon>Magnoliopsida</taxon>
        <taxon>eudicotyledons</taxon>
        <taxon>Gunneridae</taxon>
        <taxon>Pentapetalae</taxon>
        <taxon>rosids</taxon>
        <taxon>fabids</taxon>
        <taxon>Fabales</taxon>
        <taxon>Fabaceae</taxon>
        <taxon>Caesalpinioideae</taxon>
        <taxon>mimosoid clade</taxon>
        <taxon>Acacieae</taxon>
        <taxon>Acacia</taxon>
    </lineage>
</organism>